<accession>A0A5B8XRT6</accession>
<keyword evidence="2" id="KW-1185">Reference proteome</keyword>
<dbReference type="EMBL" id="CP042467">
    <property type="protein sequence ID" value="QED28662.1"/>
    <property type="molecule type" value="Genomic_DNA"/>
</dbReference>
<dbReference type="RefSeq" id="WP_146961289.1">
    <property type="nucleotide sequence ID" value="NZ_CP042467.1"/>
</dbReference>
<sequence>MDQYSDKFVPYVLTFGPNVEYLHLGHDFGQKLHVLHVEDEENAEFGRILNYNNQLAFGGPKDMGMPMWVMLDCGILPTAMIGYMLHSDDVDDDTWEFLELEDDYEGWVPISEYCAALSVEPGCVSGFSLHSHIAGQGLATRTKALALAVLGAKTQVGVTQFNNPAIRVHARFGPMQIQIHRPAIHTHPQDSFVYRLTLPPVETLVDIARGGNIFGVEERPHGVKWSFDPSSEQDHLRLATHLSRGGKAWIVSPGWRGTNEGCEIDVILG</sequence>
<name>A0A5B8XRT6_9DELT</name>
<dbReference type="AlphaFoldDB" id="A0A5B8XRT6"/>
<gene>
    <name evidence="1" type="ORF">FRD01_15745</name>
</gene>
<dbReference type="KEGG" id="bbae:FRD01_15745"/>
<organism evidence="1 2">
    <name type="scientific">Microvenator marinus</name>
    <dbReference type="NCBI Taxonomy" id="2600177"/>
    <lineage>
        <taxon>Bacteria</taxon>
        <taxon>Deltaproteobacteria</taxon>
        <taxon>Bradymonadales</taxon>
        <taxon>Microvenatoraceae</taxon>
        <taxon>Microvenator</taxon>
    </lineage>
</organism>
<protein>
    <submittedName>
        <fullName evidence="1">Uncharacterized protein</fullName>
    </submittedName>
</protein>
<evidence type="ECO:0000313" key="1">
    <source>
        <dbReference type="EMBL" id="QED28662.1"/>
    </source>
</evidence>
<dbReference type="OrthoDB" id="5499068at2"/>
<dbReference type="Proteomes" id="UP000321595">
    <property type="component" value="Chromosome"/>
</dbReference>
<reference evidence="1 2" key="1">
    <citation type="submission" date="2019-08" db="EMBL/GenBank/DDBJ databases">
        <authorList>
            <person name="Liang Q."/>
        </authorList>
    </citation>
    <scope>NUCLEOTIDE SEQUENCE [LARGE SCALE GENOMIC DNA]</scope>
    <source>
        <strain evidence="1 2">V1718</strain>
    </source>
</reference>
<evidence type="ECO:0000313" key="2">
    <source>
        <dbReference type="Proteomes" id="UP000321595"/>
    </source>
</evidence>
<proteinExistence type="predicted"/>